<organism evidence="4 5">
    <name type="scientific">Paenibacillus baekrokdamisoli</name>
    <dbReference type="NCBI Taxonomy" id="1712516"/>
    <lineage>
        <taxon>Bacteria</taxon>
        <taxon>Bacillati</taxon>
        <taxon>Bacillota</taxon>
        <taxon>Bacilli</taxon>
        <taxon>Bacillales</taxon>
        <taxon>Paenibacillaceae</taxon>
        <taxon>Paenibacillus</taxon>
    </lineage>
</organism>
<sequence length="104" mass="10835">MSNANVNNAAPLVIPSLLEWTGEIGTFQLKDSAQIVVDSLFSTELKHTAAALKDDLTTVTGHDAAIIYANSAQAGDLFLTLSTDDGGIGDEGYLLELQPSSSPA</sequence>
<feature type="domain" description="Beta-hexosaminidase bacterial type N-terminal" evidence="3">
    <location>
        <begin position="11"/>
        <end position="100"/>
    </location>
</feature>
<protein>
    <recommendedName>
        <fullName evidence="3">Beta-hexosaminidase bacterial type N-terminal domain-containing protein</fullName>
    </recommendedName>
</protein>
<dbReference type="KEGG" id="pbk:Back11_37720"/>
<keyword evidence="1" id="KW-0378">Hydrolase</keyword>
<dbReference type="OrthoDB" id="1098018at2"/>
<dbReference type="InterPro" id="IPR029018">
    <property type="entry name" value="Hex-like_dom2"/>
</dbReference>
<dbReference type="InterPro" id="IPR015882">
    <property type="entry name" value="HEX_bac_N"/>
</dbReference>
<keyword evidence="5" id="KW-1185">Reference proteome</keyword>
<proteinExistence type="predicted"/>
<evidence type="ECO:0000313" key="4">
    <source>
        <dbReference type="EMBL" id="BBH22427.1"/>
    </source>
</evidence>
<dbReference type="Proteomes" id="UP000275368">
    <property type="component" value="Chromosome"/>
</dbReference>
<evidence type="ECO:0000313" key="5">
    <source>
        <dbReference type="Proteomes" id="UP000275368"/>
    </source>
</evidence>
<accession>A0A3G9IU74</accession>
<dbReference type="EMBL" id="AP019308">
    <property type="protein sequence ID" value="BBH22427.1"/>
    <property type="molecule type" value="Genomic_DNA"/>
</dbReference>
<dbReference type="GO" id="GO:0005975">
    <property type="term" value="P:carbohydrate metabolic process"/>
    <property type="evidence" value="ECO:0007669"/>
    <property type="project" value="UniProtKB-ARBA"/>
</dbReference>
<dbReference type="Pfam" id="PF02838">
    <property type="entry name" value="Glyco_hydro_20b"/>
    <property type="match status" value="1"/>
</dbReference>
<dbReference type="GO" id="GO:0016798">
    <property type="term" value="F:hydrolase activity, acting on glycosyl bonds"/>
    <property type="evidence" value="ECO:0007669"/>
    <property type="project" value="UniProtKB-KW"/>
</dbReference>
<dbReference type="AlphaFoldDB" id="A0A3G9IU74"/>
<dbReference type="SUPFAM" id="SSF55545">
    <property type="entry name" value="beta-N-acetylhexosaminidase-like domain"/>
    <property type="match status" value="1"/>
</dbReference>
<dbReference type="RefSeq" id="WP_125660524.1">
    <property type="nucleotide sequence ID" value="NZ_AP019308.1"/>
</dbReference>
<name>A0A3G9IU74_9BACL</name>
<evidence type="ECO:0000256" key="2">
    <source>
        <dbReference type="ARBA" id="ARBA00023295"/>
    </source>
</evidence>
<evidence type="ECO:0000256" key="1">
    <source>
        <dbReference type="ARBA" id="ARBA00022801"/>
    </source>
</evidence>
<keyword evidence="2" id="KW-0326">Glycosidase</keyword>
<gene>
    <name evidence="4" type="ORF">Back11_37720</name>
</gene>
<dbReference type="Gene3D" id="3.30.379.10">
    <property type="entry name" value="Chitobiase/beta-hexosaminidase domain 2-like"/>
    <property type="match status" value="1"/>
</dbReference>
<reference evidence="4 5" key="1">
    <citation type="submission" date="2018-11" db="EMBL/GenBank/DDBJ databases">
        <title>Complete genome sequence of Paenibacillus baekrokdamisoli strain KCTC 33723.</title>
        <authorList>
            <person name="Kang S.W."/>
            <person name="Lee K.C."/>
            <person name="Kim K.K."/>
            <person name="Kim J.S."/>
            <person name="Kim D.S."/>
            <person name="Ko S.H."/>
            <person name="Yang S.H."/>
            <person name="Lee J.S."/>
        </authorList>
    </citation>
    <scope>NUCLEOTIDE SEQUENCE [LARGE SCALE GENOMIC DNA]</scope>
    <source>
        <strain evidence="4 5">KCTC 33723</strain>
    </source>
</reference>
<evidence type="ECO:0000259" key="3">
    <source>
        <dbReference type="Pfam" id="PF02838"/>
    </source>
</evidence>